<comment type="caution">
    <text evidence="1">The sequence shown here is derived from an EMBL/GenBank/DDBJ whole genome shotgun (WGS) entry which is preliminary data.</text>
</comment>
<accession>D4X499</accession>
<organism evidence="1 2">
    <name type="scientific">Achromobacter piechaudii ATCC 43553</name>
    <dbReference type="NCBI Taxonomy" id="742159"/>
    <lineage>
        <taxon>Bacteria</taxon>
        <taxon>Pseudomonadati</taxon>
        <taxon>Pseudomonadota</taxon>
        <taxon>Betaproteobacteria</taxon>
        <taxon>Burkholderiales</taxon>
        <taxon>Alcaligenaceae</taxon>
        <taxon>Achromobacter</taxon>
    </lineage>
</organism>
<gene>
    <name evidence="1" type="ORF">HMPREF0004_0296</name>
</gene>
<protein>
    <submittedName>
        <fullName evidence="1">Uncharacterized protein</fullName>
    </submittedName>
</protein>
<dbReference type="AlphaFoldDB" id="D4X499"/>
<reference evidence="2" key="1">
    <citation type="submission" date="2010-03" db="EMBL/GenBank/DDBJ databases">
        <title>Complete sequence of Mobiluncus curtisii ATCC 43063.</title>
        <authorList>
            <person name="Muzny D."/>
            <person name="Qin X."/>
            <person name="Deng J."/>
            <person name="Jiang H."/>
            <person name="Liu Y."/>
            <person name="Qu J."/>
            <person name="Song X.-Z."/>
            <person name="Zhang L."/>
            <person name="Thornton R."/>
            <person name="Coyle M."/>
            <person name="Francisco L."/>
            <person name="Jackson L."/>
            <person name="Javaid M."/>
            <person name="Korchina V."/>
            <person name="Kovar C."/>
            <person name="Mata R."/>
            <person name="Mathew T."/>
            <person name="Ngo R."/>
            <person name="Nguyen L."/>
            <person name="Nguyen N."/>
            <person name="Okwuonu G."/>
            <person name="Ongeri F."/>
            <person name="Pham C."/>
            <person name="Simmons D."/>
            <person name="Wilczek-Boney K."/>
            <person name="Hale W."/>
            <person name="Jakkamsetti A."/>
            <person name="Pham P."/>
            <person name="Ruth R."/>
            <person name="San Lucas F."/>
            <person name="Warren J."/>
            <person name="Zhang J."/>
            <person name="Zhao Z."/>
            <person name="Zhou C."/>
            <person name="Zhu D."/>
            <person name="Lee S."/>
            <person name="Bess C."/>
            <person name="Blankenburg K."/>
            <person name="Forbes L."/>
            <person name="Fu Q."/>
            <person name="Gubbala S."/>
            <person name="Hirani K."/>
            <person name="Jayaseelan J.C."/>
            <person name="Lara F."/>
            <person name="Munidasa M."/>
            <person name="Palculict T."/>
            <person name="Patil S."/>
            <person name="Pu L.-L."/>
            <person name="Saada N."/>
            <person name="Tang L."/>
            <person name="Weissenberger G."/>
            <person name="Zhu Y."/>
            <person name="Hemphill L."/>
            <person name="Shang Y."/>
            <person name="Youmans B."/>
            <person name="Ayvaz T."/>
            <person name="Ross M."/>
            <person name="Santibanez J."/>
            <person name="Aqrawi P."/>
            <person name="Gross S."/>
            <person name="Joshi V."/>
            <person name="Fowler G."/>
            <person name="Nazareth L."/>
            <person name="Reid J."/>
            <person name="Worley K."/>
            <person name="Petrosino J."/>
            <person name="Highlander S."/>
            <person name="Gibbs R."/>
            <person name="Gibbs R."/>
        </authorList>
    </citation>
    <scope>NUCLEOTIDE SEQUENCE [LARGE SCALE GENOMIC DNA]</scope>
    <source>
        <strain evidence="2">ATCC 43553</strain>
    </source>
</reference>
<dbReference type="HOGENOM" id="CLU_3283206_0_0_4"/>
<dbReference type="Proteomes" id="UP000004510">
    <property type="component" value="Unassembled WGS sequence"/>
</dbReference>
<evidence type="ECO:0000313" key="1">
    <source>
        <dbReference type="EMBL" id="EFF78384.1"/>
    </source>
</evidence>
<name>D4X499_9BURK</name>
<sequence length="40" mass="4761">MENAGYSPRLISSYLNYLAEFHDDGHPDQIWLRPQRSVRK</sequence>
<proteinExistence type="predicted"/>
<dbReference type="EMBL" id="ADMS01000011">
    <property type="protein sequence ID" value="EFF78384.1"/>
    <property type="molecule type" value="Genomic_DNA"/>
</dbReference>
<evidence type="ECO:0000313" key="2">
    <source>
        <dbReference type="Proteomes" id="UP000004510"/>
    </source>
</evidence>